<name>A0ABT9E9P5_9PROT</name>
<dbReference type="InterPro" id="IPR003439">
    <property type="entry name" value="ABC_transporter-like_ATP-bd"/>
</dbReference>
<organism evidence="9 10">
    <name type="scientific">Paracraurococcus lichenis</name>
    <dbReference type="NCBI Taxonomy" id="3064888"/>
    <lineage>
        <taxon>Bacteria</taxon>
        <taxon>Pseudomonadati</taxon>
        <taxon>Pseudomonadota</taxon>
        <taxon>Alphaproteobacteria</taxon>
        <taxon>Acetobacterales</taxon>
        <taxon>Roseomonadaceae</taxon>
        <taxon>Paracraurococcus</taxon>
    </lineage>
</organism>
<proteinExistence type="inferred from homology"/>
<dbReference type="PANTHER" id="PTHR43297:SF2">
    <property type="entry name" value="DIPEPTIDE TRANSPORT ATP-BINDING PROTEIN DPPD"/>
    <property type="match status" value="1"/>
</dbReference>
<keyword evidence="3" id="KW-0813">Transport</keyword>
<keyword evidence="5" id="KW-0547">Nucleotide-binding</keyword>
<evidence type="ECO:0000313" key="9">
    <source>
        <dbReference type="EMBL" id="MDO9712650.1"/>
    </source>
</evidence>
<evidence type="ECO:0000313" key="10">
    <source>
        <dbReference type="Proteomes" id="UP001243009"/>
    </source>
</evidence>
<sequence length="318" mass="34586">MTELALEVRGLDLTLDPDGRRLHVVRNLDLELRRGEVLGLIGESGSGKTMTGMSLLRLEPEGARLTAEVMRAGEADLLHATESRLRALRGSAVGMIFQDPVGAFNPAKRIAWHAQKVLGRRGITDWRPAAERLLADVDIADSARVLGSYPHQLSGGMLQRALIALVLAANPAVVVADEPTTNLDNIVERQILRLFRRLRRTENAAFLFITHDMTVAASLCDRIAVMYAGEVIEIGTTAQLFENPGHPYTMALIATARALEGGTERLPELPGEPPSIAAPRSGCAFSSRCPRRMAACTRAPIPMIALEGERRVRCLLHG</sequence>
<dbReference type="InterPro" id="IPR013563">
    <property type="entry name" value="Oligopep_ABC_C"/>
</dbReference>
<dbReference type="InterPro" id="IPR017871">
    <property type="entry name" value="ABC_transporter-like_CS"/>
</dbReference>
<comment type="similarity">
    <text evidence="2">Belongs to the ABC transporter superfamily.</text>
</comment>
<dbReference type="InterPro" id="IPR027417">
    <property type="entry name" value="P-loop_NTPase"/>
</dbReference>
<dbReference type="Gene3D" id="3.40.50.300">
    <property type="entry name" value="P-loop containing nucleotide triphosphate hydrolases"/>
    <property type="match status" value="1"/>
</dbReference>
<comment type="subcellular location">
    <subcellularLocation>
        <location evidence="1">Cell inner membrane</location>
        <topology evidence="1">Peripheral membrane protein</topology>
    </subcellularLocation>
</comment>
<dbReference type="Proteomes" id="UP001243009">
    <property type="component" value="Unassembled WGS sequence"/>
</dbReference>
<dbReference type="SMART" id="SM00382">
    <property type="entry name" value="AAA"/>
    <property type="match status" value="1"/>
</dbReference>
<keyword evidence="4" id="KW-1003">Cell membrane</keyword>
<dbReference type="GO" id="GO:0005524">
    <property type="term" value="F:ATP binding"/>
    <property type="evidence" value="ECO:0007669"/>
    <property type="project" value="UniProtKB-KW"/>
</dbReference>
<dbReference type="Pfam" id="PF00005">
    <property type="entry name" value="ABC_tran"/>
    <property type="match status" value="1"/>
</dbReference>
<keyword evidence="10" id="KW-1185">Reference proteome</keyword>
<dbReference type="EMBL" id="JAUTWS010000054">
    <property type="protein sequence ID" value="MDO9712650.1"/>
    <property type="molecule type" value="Genomic_DNA"/>
</dbReference>
<evidence type="ECO:0000256" key="3">
    <source>
        <dbReference type="ARBA" id="ARBA00022448"/>
    </source>
</evidence>
<evidence type="ECO:0000256" key="4">
    <source>
        <dbReference type="ARBA" id="ARBA00022475"/>
    </source>
</evidence>
<dbReference type="PROSITE" id="PS50893">
    <property type="entry name" value="ABC_TRANSPORTER_2"/>
    <property type="match status" value="1"/>
</dbReference>
<dbReference type="CDD" id="cd03257">
    <property type="entry name" value="ABC_NikE_OppD_transporters"/>
    <property type="match status" value="1"/>
</dbReference>
<evidence type="ECO:0000259" key="8">
    <source>
        <dbReference type="PROSITE" id="PS50893"/>
    </source>
</evidence>
<keyword evidence="7" id="KW-0472">Membrane</keyword>
<protein>
    <submittedName>
        <fullName evidence="9">ABC transporter ATP-binding protein</fullName>
    </submittedName>
</protein>
<dbReference type="PANTHER" id="PTHR43297">
    <property type="entry name" value="OLIGOPEPTIDE TRANSPORT ATP-BINDING PROTEIN APPD"/>
    <property type="match status" value="1"/>
</dbReference>
<dbReference type="PROSITE" id="PS00211">
    <property type="entry name" value="ABC_TRANSPORTER_1"/>
    <property type="match status" value="1"/>
</dbReference>
<reference evidence="9 10" key="1">
    <citation type="submission" date="2023-08" db="EMBL/GenBank/DDBJ databases">
        <title>The draft genome sequence of Paracraurococcus sp. LOR1-02.</title>
        <authorList>
            <person name="Kingkaew E."/>
            <person name="Tanasupawat S."/>
        </authorList>
    </citation>
    <scope>NUCLEOTIDE SEQUENCE [LARGE SCALE GENOMIC DNA]</scope>
    <source>
        <strain evidence="9 10">LOR1-02</strain>
    </source>
</reference>
<dbReference type="InterPro" id="IPR003593">
    <property type="entry name" value="AAA+_ATPase"/>
</dbReference>
<dbReference type="SUPFAM" id="SSF52540">
    <property type="entry name" value="P-loop containing nucleoside triphosphate hydrolases"/>
    <property type="match status" value="1"/>
</dbReference>
<evidence type="ECO:0000256" key="6">
    <source>
        <dbReference type="ARBA" id="ARBA00022840"/>
    </source>
</evidence>
<evidence type="ECO:0000256" key="1">
    <source>
        <dbReference type="ARBA" id="ARBA00004417"/>
    </source>
</evidence>
<comment type="caution">
    <text evidence="9">The sequence shown here is derived from an EMBL/GenBank/DDBJ whole genome shotgun (WGS) entry which is preliminary data.</text>
</comment>
<evidence type="ECO:0000256" key="5">
    <source>
        <dbReference type="ARBA" id="ARBA00022741"/>
    </source>
</evidence>
<keyword evidence="6 9" id="KW-0067">ATP-binding</keyword>
<dbReference type="InterPro" id="IPR050388">
    <property type="entry name" value="ABC_Ni/Peptide_Import"/>
</dbReference>
<dbReference type="Pfam" id="PF08352">
    <property type="entry name" value="oligo_HPY"/>
    <property type="match status" value="1"/>
</dbReference>
<dbReference type="NCBIfam" id="TIGR01727">
    <property type="entry name" value="oligo_HPY"/>
    <property type="match status" value="1"/>
</dbReference>
<evidence type="ECO:0000256" key="7">
    <source>
        <dbReference type="ARBA" id="ARBA00023136"/>
    </source>
</evidence>
<gene>
    <name evidence="9" type="ORF">Q7A36_30225</name>
</gene>
<evidence type="ECO:0000256" key="2">
    <source>
        <dbReference type="ARBA" id="ARBA00005417"/>
    </source>
</evidence>
<accession>A0ABT9E9P5</accession>
<feature type="domain" description="ABC transporter" evidence="8">
    <location>
        <begin position="8"/>
        <end position="253"/>
    </location>
</feature>
<dbReference type="RefSeq" id="WP_305107507.1">
    <property type="nucleotide sequence ID" value="NZ_JAUTWS010000054.1"/>
</dbReference>